<reference evidence="3" key="1">
    <citation type="submission" date="2018-05" db="EMBL/GenBank/DDBJ databases">
        <authorList>
            <person name="Lanie J.A."/>
            <person name="Ng W.-L."/>
            <person name="Kazmierczak K.M."/>
            <person name="Andrzejewski T.M."/>
            <person name="Davidsen T.M."/>
            <person name="Wayne K.J."/>
            <person name="Tettelin H."/>
            <person name="Glass J.I."/>
            <person name="Rusch D."/>
            <person name="Podicherti R."/>
            <person name="Tsui H.-C.T."/>
            <person name="Winkler M.E."/>
        </authorList>
    </citation>
    <scope>NUCLEOTIDE SEQUENCE</scope>
</reference>
<dbReference type="InterPro" id="IPR036441">
    <property type="entry name" value="DHquinase_II_sf"/>
</dbReference>
<dbReference type="EMBL" id="UINC01051047">
    <property type="protein sequence ID" value="SVB64731.1"/>
    <property type="molecule type" value="Genomic_DNA"/>
</dbReference>
<dbReference type="Gene3D" id="3.40.50.9100">
    <property type="entry name" value="Dehydroquinase, class II"/>
    <property type="match status" value="1"/>
</dbReference>
<dbReference type="PIRSF" id="PIRSF001399">
    <property type="entry name" value="DHquinase_II"/>
    <property type="match status" value="1"/>
</dbReference>
<protein>
    <recommendedName>
        <fullName evidence="1">3-dehydroquinate dehydratase</fullName>
        <ecNumber evidence="1">4.2.1.10</ecNumber>
    </recommendedName>
</protein>
<dbReference type="PANTHER" id="PTHR21272">
    <property type="entry name" value="CATABOLIC 3-DEHYDROQUINASE"/>
    <property type="match status" value="1"/>
</dbReference>
<evidence type="ECO:0000256" key="1">
    <source>
        <dbReference type="ARBA" id="ARBA00012060"/>
    </source>
</evidence>
<gene>
    <name evidence="3" type="ORF">METZ01_LOCUS217585</name>
</gene>
<dbReference type="PANTHER" id="PTHR21272:SF3">
    <property type="entry name" value="CATABOLIC 3-DEHYDROQUINASE"/>
    <property type="match status" value="1"/>
</dbReference>
<evidence type="ECO:0000313" key="3">
    <source>
        <dbReference type="EMBL" id="SVB64731.1"/>
    </source>
</evidence>
<proteinExistence type="predicted"/>
<dbReference type="AlphaFoldDB" id="A0A382FRY1"/>
<dbReference type="InterPro" id="IPR001874">
    <property type="entry name" value="DHquinase_II"/>
</dbReference>
<name>A0A382FRY1_9ZZZZ</name>
<sequence length="145" mass="16450">MNILIIQGPNLNLLGKKSSQLGENLTLDKINRSIRYHVRNQEIKLKFLQTHKLEAVITSLQRNRNWAKGILAAPMAWGKYEYVLRETLQIIELPVVEIYFSGNYFMGTGKEDSLLSDVCVDSLEGSPEKVFVDGLDSLIHFIKSA</sequence>
<organism evidence="3">
    <name type="scientific">marine metagenome</name>
    <dbReference type="NCBI Taxonomy" id="408172"/>
    <lineage>
        <taxon>unclassified sequences</taxon>
        <taxon>metagenomes</taxon>
        <taxon>ecological metagenomes</taxon>
    </lineage>
</organism>
<dbReference type="Pfam" id="PF01220">
    <property type="entry name" value="DHquinase_II"/>
    <property type="match status" value="1"/>
</dbReference>
<keyword evidence="2" id="KW-0456">Lyase</keyword>
<accession>A0A382FRY1</accession>
<dbReference type="GO" id="GO:0003855">
    <property type="term" value="F:3-dehydroquinate dehydratase activity"/>
    <property type="evidence" value="ECO:0007669"/>
    <property type="project" value="UniProtKB-EC"/>
</dbReference>
<evidence type="ECO:0000256" key="2">
    <source>
        <dbReference type="ARBA" id="ARBA00023239"/>
    </source>
</evidence>
<dbReference type="GO" id="GO:0019631">
    <property type="term" value="P:quinate catabolic process"/>
    <property type="evidence" value="ECO:0007669"/>
    <property type="project" value="TreeGrafter"/>
</dbReference>
<dbReference type="EC" id="4.2.1.10" evidence="1"/>
<dbReference type="SUPFAM" id="SSF52304">
    <property type="entry name" value="Type II 3-dehydroquinate dehydratase"/>
    <property type="match status" value="1"/>
</dbReference>